<dbReference type="Gene3D" id="3.60.15.10">
    <property type="entry name" value="Ribonuclease Z/Hydroxyacylglutathione hydrolase-like"/>
    <property type="match status" value="1"/>
</dbReference>
<proteinExistence type="predicted"/>
<evidence type="ECO:0000313" key="2">
    <source>
        <dbReference type="Proteomes" id="UP000494135"/>
    </source>
</evidence>
<evidence type="ECO:0000313" key="1">
    <source>
        <dbReference type="EMBL" id="CAB3771433.1"/>
    </source>
</evidence>
<reference evidence="1 2" key="1">
    <citation type="submission" date="2020-04" db="EMBL/GenBank/DDBJ databases">
        <authorList>
            <person name="De Canck E."/>
        </authorList>
    </citation>
    <scope>NUCLEOTIDE SEQUENCE [LARGE SCALE GENOMIC DNA]</scope>
    <source>
        <strain evidence="1 2">LMG 29660</strain>
    </source>
</reference>
<organism evidence="1 2">
    <name type="scientific">Burkholderia puraquae</name>
    <dbReference type="NCBI Taxonomy" id="1904757"/>
    <lineage>
        <taxon>Bacteria</taxon>
        <taxon>Pseudomonadati</taxon>
        <taxon>Pseudomonadota</taxon>
        <taxon>Betaproteobacteria</taxon>
        <taxon>Burkholderiales</taxon>
        <taxon>Burkholderiaceae</taxon>
        <taxon>Burkholderia</taxon>
        <taxon>Burkholderia cepacia complex</taxon>
    </lineage>
</organism>
<dbReference type="Proteomes" id="UP000494135">
    <property type="component" value="Unassembled WGS sequence"/>
</dbReference>
<accession>A0A6J5EZ57</accession>
<dbReference type="InterPro" id="IPR036866">
    <property type="entry name" value="RibonucZ/Hydroxyglut_hydro"/>
</dbReference>
<dbReference type="EMBL" id="CADIKG010000033">
    <property type="protein sequence ID" value="CAB3771433.1"/>
    <property type="molecule type" value="Genomic_DNA"/>
</dbReference>
<dbReference type="AlphaFoldDB" id="A0A6J5EZ57"/>
<name>A0A6J5EZ57_9BURK</name>
<gene>
    <name evidence="1" type="ORF">LMG29660_06886</name>
</gene>
<protein>
    <submittedName>
        <fullName evidence="1">Uncharacterized protein</fullName>
    </submittedName>
</protein>
<sequence>MLLAWGDVVHVAAIRWQDPAATGQYDSDADAARRTRRDALERVADRRHRVGAAHIAFPGLGHLRQDGERYDWVPLNDDAAPLRQGAIRQAAQPAQRDMPRRHAPGGWPTMRAKMRFRWLWSAKPQTTAISASVMSVVSISWRARATRCSSSH</sequence>